<dbReference type="GO" id="GO:0009306">
    <property type="term" value="P:protein secretion"/>
    <property type="evidence" value="ECO:0007669"/>
    <property type="project" value="InterPro"/>
</dbReference>
<dbReference type="InterPro" id="IPR038072">
    <property type="entry name" value="GspK_central_sf"/>
</dbReference>
<dbReference type="PIRSF" id="PIRSF002786">
    <property type="entry name" value="XcpX"/>
    <property type="match status" value="1"/>
</dbReference>
<organism evidence="12">
    <name type="scientific">marine sediment metagenome</name>
    <dbReference type="NCBI Taxonomy" id="412755"/>
    <lineage>
        <taxon>unclassified sequences</taxon>
        <taxon>metagenomes</taxon>
        <taxon>ecological metagenomes</taxon>
    </lineage>
</organism>
<evidence type="ECO:0000256" key="9">
    <source>
        <dbReference type="ARBA" id="ARBA00023136"/>
    </source>
</evidence>
<keyword evidence="9" id="KW-0472">Membrane</keyword>
<accession>A0A0F9QMW3</accession>
<dbReference type="InterPro" id="IPR049179">
    <property type="entry name" value="T2SSK_SAM-like_2nd"/>
</dbReference>
<proteinExistence type="inferred from homology"/>
<comment type="subcellular location">
    <subcellularLocation>
        <location evidence="1">Cell inner membrane</location>
    </subcellularLocation>
</comment>
<dbReference type="SUPFAM" id="SSF54523">
    <property type="entry name" value="Pili subunits"/>
    <property type="match status" value="1"/>
</dbReference>
<dbReference type="InterPro" id="IPR049031">
    <property type="entry name" value="T2SSK_SAM-like_1st"/>
</dbReference>
<dbReference type="Gene3D" id="1.10.40.60">
    <property type="entry name" value="EpsJ-like"/>
    <property type="match status" value="2"/>
</dbReference>
<reference evidence="12" key="1">
    <citation type="journal article" date="2015" name="Nature">
        <title>Complex archaea that bridge the gap between prokaryotes and eukaryotes.</title>
        <authorList>
            <person name="Spang A."/>
            <person name="Saw J.H."/>
            <person name="Jorgensen S.L."/>
            <person name="Zaremba-Niedzwiedzka K."/>
            <person name="Martijn J."/>
            <person name="Lind A.E."/>
            <person name="van Eijk R."/>
            <person name="Schleper C."/>
            <person name="Guy L."/>
            <person name="Ettema T.J."/>
        </authorList>
    </citation>
    <scope>NUCLEOTIDE SEQUENCE</scope>
</reference>
<evidence type="ECO:0000259" key="10">
    <source>
        <dbReference type="Pfam" id="PF03934"/>
    </source>
</evidence>
<dbReference type="Pfam" id="PF03934">
    <property type="entry name" value="T2SSK"/>
    <property type="match status" value="1"/>
</dbReference>
<dbReference type="InterPro" id="IPR045584">
    <property type="entry name" value="Pilin-like"/>
</dbReference>
<evidence type="ECO:0000256" key="3">
    <source>
        <dbReference type="ARBA" id="ARBA00022448"/>
    </source>
</evidence>
<dbReference type="PANTHER" id="PTHR38831">
    <property type="entry name" value="TYPE II SECRETION SYSTEM PROTEIN K"/>
    <property type="match status" value="1"/>
</dbReference>
<dbReference type="Pfam" id="PF21687">
    <property type="entry name" value="T2SSK_1st"/>
    <property type="match status" value="1"/>
</dbReference>
<keyword evidence="5" id="KW-0997">Cell inner membrane</keyword>
<evidence type="ECO:0000256" key="4">
    <source>
        <dbReference type="ARBA" id="ARBA00022475"/>
    </source>
</evidence>
<evidence type="ECO:0000256" key="1">
    <source>
        <dbReference type="ARBA" id="ARBA00004533"/>
    </source>
</evidence>
<dbReference type="PANTHER" id="PTHR38831:SF1">
    <property type="entry name" value="TYPE II SECRETION SYSTEM PROTEIN K-RELATED"/>
    <property type="match status" value="1"/>
</dbReference>
<dbReference type="NCBIfam" id="NF037980">
    <property type="entry name" value="T2SS_GspK"/>
    <property type="match status" value="1"/>
</dbReference>
<dbReference type="InterPro" id="IPR005628">
    <property type="entry name" value="GspK"/>
</dbReference>
<dbReference type="GO" id="GO:0005886">
    <property type="term" value="C:plasma membrane"/>
    <property type="evidence" value="ECO:0007669"/>
    <property type="project" value="UniProtKB-SubCell"/>
</dbReference>
<evidence type="ECO:0000313" key="12">
    <source>
        <dbReference type="EMBL" id="KKN43779.1"/>
    </source>
</evidence>
<evidence type="ECO:0000256" key="2">
    <source>
        <dbReference type="ARBA" id="ARBA00007246"/>
    </source>
</evidence>
<keyword evidence="4" id="KW-1003">Cell membrane</keyword>
<comment type="caution">
    <text evidence="12">The sequence shown here is derived from an EMBL/GenBank/DDBJ whole genome shotgun (WGS) entry which is preliminary data.</text>
</comment>
<evidence type="ECO:0000256" key="6">
    <source>
        <dbReference type="ARBA" id="ARBA00022692"/>
    </source>
</evidence>
<comment type="similarity">
    <text evidence="2">Belongs to the GSP K family.</text>
</comment>
<feature type="domain" description="T2SS protein K second SAM-like" evidence="10">
    <location>
        <begin position="223"/>
        <end position="287"/>
    </location>
</feature>
<name>A0A0F9QMW3_9ZZZZ</name>
<feature type="domain" description="T2SS protein K first SAM-like" evidence="11">
    <location>
        <begin position="105"/>
        <end position="216"/>
    </location>
</feature>
<dbReference type="AlphaFoldDB" id="A0A0F9QMW3"/>
<dbReference type="SUPFAM" id="SSF158544">
    <property type="entry name" value="GspK insert domain-like"/>
    <property type="match status" value="2"/>
</dbReference>
<protein>
    <recommendedName>
        <fullName evidence="13">Type II secretion system protein K</fullName>
    </recommendedName>
</protein>
<dbReference type="Gene3D" id="3.30.1300.30">
    <property type="entry name" value="GSPII I/J protein-like"/>
    <property type="match status" value="1"/>
</dbReference>
<dbReference type="EMBL" id="LAZR01001489">
    <property type="protein sequence ID" value="KKN43779.1"/>
    <property type="molecule type" value="Genomic_DNA"/>
</dbReference>
<evidence type="ECO:0000259" key="11">
    <source>
        <dbReference type="Pfam" id="PF21687"/>
    </source>
</evidence>
<keyword evidence="6" id="KW-0812">Transmembrane</keyword>
<keyword evidence="7" id="KW-0653">Protein transport</keyword>
<evidence type="ECO:0000256" key="5">
    <source>
        <dbReference type="ARBA" id="ARBA00022519"/>
    </source>
</evidence>
<keyword evidence="3" id="KW-0813">Transport</keyword>
<keyword evidence="8" id="KW-1133">Transmembrane helix</keyword>
<gene>
    <name evidence="12" type="ORF">LCGC14_0699660</name>
</gene>
<evidence type="ECO:0000256" key="7">
    <source>
        <dbReference type="ARBA" id="ARBA00022927"/>
    </source>
</evidence>
<evidence type="ECO:0000256" key="8">
    <source>
        <dbReference type="ARBA" id="ARBA00022989"/>
    </source>
</evidence>
<evidence type="ECO:0008006" key="13">
    <source>
        <dbReference type="Google" id="ProtNLM"/>
    </source>
</evidence>
<sequence>MVKQQSSRGAALVIVLFIVALAAILAVEMSANLMVQVQKSTNLQGHQQAKWYAYGAEELAIKGLIQSKKDDADKTTLDQVWATQGDASYPVDNGTLSGKITDLQACLNLNALAIAPEENSASKTNPAHKALFALLENIEDLPADESEETMADSVFDWLDENSITYRSGAEEDEYLSRDFPYMTANSLFASTSELRLVKGFNPLVMEKVLPYVCVIPGSTLLSINVNTLLPEQALILSALIESLSLSGAEAVLGARPQTGFDTIDEFFEQVKQQGGTNTDSIKSLFSIKSEYFKLQTQANFVDLRFSMTTLLHAKDGDVTILARKFGGVQ</sequence>